<dbReference type="Proteomes" id="UP000189940">
    <property type="component" value="Unassembled WGS sequence"/>
</dbReference>
<evidence type="ECO:0000313" key="4">
    <source>
        <dbReference type="Proteomes" id="UP000189940"/>
    </source>
</evidence>
<evidence type="ECO:0000256" key="1">
    <source>
        <dbReference type="SAM" id="MobiDB-lite"/>
    </source>
</evidence>
<dbReference type="AlphaFoldDB" id="A0A1V4HVP6"/>
<gene>
    <name evidence="3" type="ORF">B2M20_14600</name>
</gene>
<feature type="region of interest" description="Disordered" evidence="1">
    <location>
        <begin position="1"/>
        <end position="31"/>
    </location>
</feature>
<keyword evidence="4" id="KW-1185">Reference proteome</keyword>
<keyword evidence="2" id="KW-0472">Membrane</keyword>
<dbReference type="OrthoDB" id="8266230at2"/>
<dbReference type="RefSeq" id="WP_079447836.1">
    <property type="nucleotide sequence ID" value="NZ_MWPQ01000051.1"/>
</dbReference>
<dbReference type="EMBL" id="MWPQ01000051">
    <property type="protein sequence ID" value="OPH82051.1"/>
    <property type="molecule type" value="Genomic_DNA"/>
</dbReference>
<accession>A0A1V4HVP6</accession>
<name>A0A1V4HVP6_NITVU</name>
<reference evidence="3 4" key="1">
    <citation type="submission" date="2017-02" db="EMBL/GenBank/DDBJ databases">
        <title>Genome sequence of the nitrite-oxidizing bacterium Nitrobacter vulgaris strain Ab1.</title>
        <authorList>
            <person name="Mellbye B.L."/>
            <person name="Davis E.W."/>
            <person name="Spieck E."/>
            <person name="Chang J.H."/>
            <person name="Bottomley P.J."/>
            <person name="Sayavedra-Soto L.A."/>
        </authorList>
    </citation>
    <scope>NUCLEOTIDE SEQUENCE [LARGE SCALE GENOMIC DNA]</scope>
    <source>
        <strain evidence="3 4">Ab1</strain>
    </source>
</reference>
<proteinExistence type="predicted"/>
<keyword evidence="2" id="KW-1133">Transmembrane helix</keyword>
<protein>
    <submittedName>
        <fullName evidence="3">Uncharacterized protein</fullName>
    </submittedName>
</protein>
<feature type="transmembrane region" description="Helical" evidence="2">
    <location>
        <begin position="43"/>
        <end position="66"/>
    </location>
</feature>
<feature type="compositionally biased region" description="Basic residues" evidence="1">
    <location>
        <begin position="1"/>
        <end position="10"/>
    </location>
</feature>
<dbReference type="STRING" id="29421.B2M20_14600"/>
<evidence type="ECO:0000256" key="2">
    <source>
        <dbReference type="SAM" id="Phobius"/>
    </source>
</evidence>
<sequence>MLPPHTHVHGQAHEHGHPKGHAHGPSSPHPAQAVPWSILRMALVARLGTALAVSVGLWAAVLLTTVRW</sequence>
<comment type="caution">
    <text evidence="3">The sequence shown here is derived from an EMBL/GenBank/DDBJ whole genome shotgun (WGS) entry which is preliminary data.</text>
</comment>
<keyword evidence="2" id="KW-0812">Transmembrane</keyword>
<organism evidence="3 4">
    <name type="scientific">Nitrobacter vulgaris</name>
    <dbReference type="NCBI Taxonomy" id="29421"/>
    <lineage>
        <taxon>Bacteria</taxon>
        <taxon>Pseudomonadati</taxon>
        <taxon>Pseudomonadota</taxon>
        <taxon>Alphaproteobacteria</taxon>
        <taxon>Hyphomicrobiales</taxon>
        <taxon>Nitrobacteraceae</taxon>
        <taxon>Nitrobacter</taxon>
    </lineage>
</organism>
<evidence type="ECO:0000313" key="3">
    <source>
        <dbReference type="EMBL" id="OPH82051.1"/>
    </source>
</evidence>